<proteinExistence type="inferred from homology"/>
<evidence type="ECO:0000256" key="6">
    <source>
        <dbReference type="HAMAP-Rule" id="MF_02064"/>
    </source>
</evidence>
<feature type="DNA-binding region" description="H-T-H motif" evidence="6">
    <location>
        <begin position="198"/>
        <end position="217"/>
    </location>
</feature>
<evidence type="ECO:0000256" key="1">
    <source>
        <dbReference type="ARBA" id="ARBA00022490"/>
    </source>
</evidence>
<keyword evidence="2 6" id="KW-0805">Transcription regulation</keyword>
<protein>
    <recommendedName>
        <fullName evidence="6">RNA polymerase sigma factor SigI</fullName>
    </recommendedName>
</protein>
<dbReference type="PANTHER" id="PTHR30385">
    <property type="entry name" value="SIGMA FACTOR F FLAGELLAR"/>
    <property type="match status" value="1"/>
</dbReference>
<dbReference type="NCBIfam" id="TIGR02895">
    <property type="entry name" value="spore_sigI"/>
    <property type="match status" value="1"/>
</dbReference>
<dbReference type="HAMAP" id="MF_02064">
    <property type="entry name" value="Sigma70_SigI"/>
    <property type="match status" value="1"/>
</dbReference>
<evidence type="ECO:0000313" key="8">
    <source>
        <dbReference type="EMBL" id="MDH5160961.1"/>
    </source>
</evidence>
<sequence>MRGFLVKDKKKTLEEMAFSIQNGDEELLNQLLQDYQPFIKKTVSSVCKHYISNSDDEFSIGLIAFHDAILKFDTSKGSSLLAFAEVIIKRRVIDYLRSTNKYKDLRLDRNPDEDSSSSAYEDTLSIEEYNRSLDNEKRKEEILRLEIVLQSYGLNFHDLVTHSPKHEDARESAISVAKTLVEDEKLFAYLKEKKRLPIKLLEKKVKVSRKTLERNRKYIIAIVLIMSSDFVYLKEYLKGRLT</sequence>
<keyword evidence="3 6" id="KW-0731">Sigma factor</keyword>
<dbReference type="GO" id="GO:0003677">
    <property type="term" value="F:DNA binding"/>
    <property type="evidence" value="ECO:0007669"/>
    <property type="project" value="UniProtKB-UniRule"/>
</dbReference>
<dbReference type="PIRSF" id="PIRSF038953">
    <property type="entry name" value="SigI"/>
    <property type="match status" value="1"/>
</dbReference>
<dbReference type="InterPro" id="IPR007627">
    <property type="entry name" value="RNA_pol_sigma70_r2"/>
</dbReference>
<comment type="subcellular location">
    <subcellularLocation>
        <location evidence="6">Cytoplasm</location>
    </subcellularLocation>
</comment>
<comment type="function">
    <text evidence="6">Sigma factors are initiation factors that promote the attachment of RNA polymerase to specific initiation sites and are then released.</text>
</comment>
<dbReference type="NCBIfam" id="NF006172">
    <property type="entry name" value="PRK08311.1-3"/>
    <property type="match status" value="1"/>
</dbReference>
<evidence type="ECO:0000256" key="3">
    <source>
        <dbReference type="ARBA" id="ARBA00023082"/>
    </source>
</evidence>
<dbReference type="GO" id="GO:0005737">
    <property type="term" value="C:cytoplasm"/>
    <property type="evidence" value="ECO:0007669"/>
    <property type="project" value="UniProtKB-SubCell"/>
</dbReference>
<comment type="activity regulation">
    <text evidence="6">Negatively regulated by the anti-sigma-I factor RsgI.</text>
</comment>
<name>A0A8E2LDG1_9BACI</name>
<evidence type="ECO:0000256" key="5">
    <source>
        <dbReference type="ARBA" id="ARBA00023163"/>
    </source>
</evidence>
<dbReference type="AlphaFoldDB" id="A0A8E2LDG1"/>
<dbReference type="SUPFAM" id="SSF88946">
    <property type="entry name" value="Sigma2 domain of RNA polymerase sigma factors"/>
    <property type="match status" value="1"/>
</dbReference>
<evidence type="ECO:0000313" key="9">
    <source>
        <dbReference type="EMBL" id="OOP66577.1"/>
    </source>
</evidence>
<dbReference type="InterPro" id="IPR014284">
    <property type="entry name" value="RNA_pol_sigma-70_dom"/>
</dbReference>
<comment type="caution">
    <text evidence="9">The sequence shown here is derived from an EMBL/GenBank/DDBJ whole genome shotgun (WGS) entry which is preliminary data.</text>
</comment>
<keyword evidence="4 6" id="KW-0238">DNA-binding</keyword>
<evidence type="ECO:0000256" key="4">
    <source>
        <dbReference type="ARBA" id="ARBA00023125"/>
    </source>
</evidence>
<keyword evidence="6" id="KW-0346">Stress response</keyword>
<dbReference type="GO" id="GO:0016987">
    <property type="term" value="F:sigma factor activity"/>
    <property type="evidence" value="ECO:0007669"/>
    <property type="project" value="UniProtKB-UniRule"/>
</dbReference>
<evidence type="ECO:0000256" key="2">
    <source>
        <dbReference type="ARBA" id="ARBA00023015"/>
    </source>
</evidence>
<dbReference type="EMBL" id="JAROYP010000004">
    <property type="protein sequence ID" value="MDH5160961.1"/>
    <property type="molecule type" value="Genomic_DNA"/>
</dbReference>
<dbReference type="RefSeq" id="WP_058006492.1">
    <property type="nucleotide sequence ID" value="NZ_CP065424.1"/>
</dbReference>
<evidence type="ECO:0000259" key="7">
    <source>
        <dbReference type="Pfam" id="PF04542"/>
    </source>
</evidence>
<feature type="domain" description="RNA polymerase sigma-70 region 2" evidence="7">
    <location>
        <begin position="31"/>
        <end position="100"/>
    </location>
</feature>
<dbReference type="Gene3D" id="1.10.1740.10">
    <property type="match status" value="1"/>
</dbReference>
<accession>A0A8E2LDG1</accession>
<keyword evidence="10" id="KW-1185">Reference proteome</keyword>
<dbReference type="GO" id="GO:0006352">
    <property type="term" value="P:DNA-templated transcription initiation"/>
    <property type="evidence" value="ECO:0007669"/>
    <property type="project" value="UniProtKB-UniRule"/>
</dbReference>
<evidence type="ECO:0000313" key="10">
    <source>
        <dbReference type="Proteomes" id="UP000189761"/>
    </source>
</evidence>
<reference evidence="9 10" key="1">
    <citation type="submission" date="2017-01" db="EMBL/GenBank/DDBJ databases">
        <title>Draft genome sequence of Bacillus oleronius.</title>
        <authorList>
            <person name="Allam M."/>
        </authorList>
    </citation>
    <scope>NUCLEOTIDE SEQUENCE [LARGE SCALE GENOMIC DNA]</scope>
    <source>
        <strain evidence="9 10">DSM 9356</strain>
    </source>
</reference>
<dbReference type="Pfam" id="PF04542">
    <property type="entry name" value="Sigma70_r2"/>
    <property type="match status" value="1"/>
</dbReference>
<dbReference type="InterPro" id="IPR013325">
    <property type="entry name" value="RNA_pol_sigma_r2"/>
</dbReference>
<dbReference type="InterPro" id="IPR014244">
    <property type="entry name" value="RNA_pol_sigma-I"/>
</dbReference>
<comment type="similarity">
    <text evidence="6">Belongs to the sigma-70 factor family. SigI subfamily.</text>
</comment>
<dbReference type="PANTHER" id="PTHR30385:SF6">
    <property type="entry name" value="RNA POLYMERASE SIGMA FACTOR SIGI"/>
    <property type="match status" value="1"/>
</dbReference>
<feature type="short sequence motif" description="Polymerase core binding" evidence="6">
    <location>
        <begin position="56"/>
        <end position="69"/>
    </location>
</feature>
<gene>
    <name evidence="6 8" type="primary">sigI</name>
    <name evidence="9" type="ORF">BWZ43_20295</name>
    <name evidence="8" type="ORF">P5X88_08435</name>
</gene>
<keyword evidence="1 6" id="KW-0963">Cytoplasm</keyword>
<keyword evidence="5 6" id="KW-0804">Transcription</keyword>
<dbReference type="EMBL" id="MTLA01000295">
    <property type="protein sequence ID" value="OOP66577.1"/>
    <property type="molecule type" value="Genomic_DNA"/>
</dbReference>
<dbReference type="Proteomes" id="UP000189761">
    <property type="component" value="Unassembled WGS sequence"/>
</dbReference>
<dbReference type="Proteomes" id="UP001159179">
    <property type="component" value="Unassembled WGS sequence"/>
</dbReference>
<organism evidence="9 10">
    <name type="scientific">Heyndrickxia oleronia</name>
    <dbReference type="NCBI Taxonomy" id="38875"/>
    <lineage>
        <taxon>Bacteria</taxon>
        <taxon>Bacillati</taxon>
        <taxon>Bacillota</taxon>
        <taxon>Bacilli</taxon>
        <taxon>Bacillales</taxon>
        <taxon>Bacillaceae</taxon>
        <taxon>Heyndrickxia</taxon>
    </lineage>
</organism>
<comment type="subunit">
    <text evidence="6">Interacts with RsgI.</text>
</comment>
<dbReference type="NCBIfam" id="TIGR02937">
    <property type="entry name" value="sigma70-ECF"/>
    <property type="match status" value="1"/>
</dbReference>
<reference evidence="8" key="2">
    <citation type="submission" date="2023-03" db="EMBL/GenBank/DDBJ databases">
        <title>Bacterial isolates from washroom surfaces on a university campus.</title>
        <authorList>
            <person name="Holman D.B."/>
            <person name="Gzyl K.E."/>
            <person name="Taheri A.E."/>
        </authorList>
    </citation>
    <scope>NUCLEOTIDE SEQUENCE</scope>
    <source>
        <strain evidence="8">RD03</strain>
    </source>
</reference>